<keyword evidence="2" id="KW-1185">Reference proteome</keyword>
<reference evidence="2" key="1">
    <citation type="journal article" date="2009" name="Nature">
        <title>Genome sequence and analysis of the Irish potato famine pathogen Phytophthora infestans.</title>
        <authorList>
            <consortium name="The Broad Institute Genome Sequencing Platform"/>
            <person name="Haas B.J."/>
            <person name="Kamoun S."/>
            <person name="Zody M.C."/>
            <person name="Jiang R.H."/>
            <person name="Handsaker R.E."/>
            <person name="Cano L.M."/>
            <person name="Grabherr M."/>
            <person name="Kodira C.D."/>
            <person name="Raffaele S."/>
            <person name="Torto-Alalibo T."/>
            <person name="Bozkurt T.O."/>
            <person name="Ah-Fong A.M."/>
            <person name="Alvarado L."/>
            <person name="Anderson V.L."/>
            <person name="Armstrong M.R."/>
            <person name="Avrova A."/>
            <person name="Baxter L."/>
            <person name="Beynon J."/>
            <person name="Boevink P.C."/>
            <person name="Bollmann S.R."/>
            <person name="Bos J.I."/>
            <person name="Bulone V."/>
            <person name="Cai G."/>
            <person name="Cakir C."/>
            <person name="Carrington J.C."/>
            <person name="Chawner M."/>
            <person name="Conti L."/>
            <person name="Costanzo S."/>
            <person name="Ewan R."/>
            <person name="Fahlgren N."/>
            <person name="Fischbach M.A."/>
            <person name="Fugelstad J."/>
            <person name="Gilroy E.M."/>
            <person name="Gnerre S."/>
            <person name="Green P.J."/>
            <person name="Grenville-Briggs L.J."/>
            <person name="Griffith J."/>
            <person name="Grunwald N.J."/>
            <person name="Horn K."/>
            <person name="Horner N.R."/>
            <person name="Hu C.H."/>
            <person name="Huitema E."/>
            <person name="Jeong D.H."/>
            <person name="Jones A.M."/>
            <person name="Jones J.D."/>
            <person name="Jones R.W."/>
            <person name="Karlsson E.K."/>
            <person name="Kunjeti S.G."/>
            <person name="Lamour K."/>
            <person name="Liu Z."/>
            <person name="Ma L."/>
            <person name="Maclean D."/>
            <person name="Chibucos M.C."/>
            <person name="McDonald H."/>
            <person name="McWalters J."/>
            <person name="Meijer H.J."/>
            <person name="Morgan W."/>
            <person name="Morris P.F."/>
            <person name="Munro C.A."/>
            <person name="O'Neill K."/>
            <person name="Ospina-Giraldo M."/>
            <person name="Pinzon A."/>
            <person name="Pritchard L."/>
            <person name="Ramsahoye B."/>
            <person name="Ren Q."/>
            <person name="Restrepo S."/>
            <person name="Roy S."/>
            <person name="Sadanandom A."/>
            <person name="Savidor A."/>
            <person name="Schornack S."/>
            <person name="Schwartz D.C."/>
            <person name="Schumann U.D."/>
            <person name="Schwessinger B."/>
            <person name="Seyer L."/>
            <person name="Sharpe T."/>
            <person name="Silvar C."/>
            <person name="Song J."/>
            <person name="Studholme D.J."/>
            <person name="Sykes S."/>
            <person name="Thines M."/>
            <person name="van de Vondervoort P.J."/>
            <person name="Phuntumart V."/>
            <person name="Wawra S."/>
            <person name="Weide R."/>
            <person name="Win J."/>
            <person name="Young C."/>
            <person name="Zhou S."/>
            <person name="Fry W."/>
            <person name="Meyers B.C."/>
            <person name="van West P."/>
            <person name="Ristaino J."/>
            <person name="Govers F."/>
            <person name="Birch P.R."/>
            <person name="Whisson S.C."/>
            <person name="Judelson H.S."/>
            <person name="Nusbaum C."/>
        </authorList>
    </citation>
    <scope>NUCLEOTIDE SEQUENCE [LARGE SCALE GENOMIC DNA]</scope>
    <source>
        <strain evidence="2">T30-4</strain>
    </source>
</reference>
<dbReference type="HOGENOM" id="CLU_1186995_0_0_1"/>
<dbReference type="OrthoDB" id="114600at2759"/>
<proteinExistence type="predicted"/>
<dbReference type="GeneID" id="9476193"/>
<name>D0NFZ3_PHYIT</name>
<dbReference type="VEuPathDB" id="FungiDB:PITG_22927"/>
<dbReference type="InParanoid" id="D0NFZ3"/>
<dbReference type="AlphaFoldDB" id="D0NFZ3"/>
<dbReference type="OMA" id="CTIESPM"/>
<organism evidence="1 2">
    <name type="scientific">Phytophthora infestans (strain T30-4)</name>
    <name type="common">Potato late blight agent</name>
    <dbReference type="NCBI Taxonomy" id="403677"/>
    <lineage>
        <taxon>Eukaryota</taxon>
        <taxon>Sar</taxon>
        <taxon>Stramenopiles</taxon>
        <taxon>Oomycota</taxon>
        <taxon>Peronosporomycetes</taxon>
        <taxon>Peronosporales</taxon>
        <taxon>Peronosporaceae</taxon>
        <taxon>Phytophthora</taxon>
    </lineage>
</organism>
<accession>D0NFZ3</accession>
<dbReference type="EMBL" id="DS028136">
    <property type="protein sequence ID" value="EEY57194.1"/>
    <property type="molecule type" value="Genomic_DNA"/>
</dbReference>
<dbReference type="KEGG" id="pif:PITG_22927"/>
<protein>
    <submittedName>
        <fullName evidence="1">Uncharacterized protein</fullName>
    </submittedName>
</protein>
<dbReference type="STRING" id="403677.D0NFZ3"/>
<dbReference type="Proteomes" id="UP000006643">
    <property type="component" value="Unassembled WGS sequence"/>
</dbReference>
<evidence type="ECO:0000313" key="1">
    <source>
        <dbReference type="EMBL" id="EEY57194.1"/>
    </source>
</evidence>
<dbReference type="eggNOG" id="ENOG502SWIG">
    <property type="taxonomic scope" value="Eukaryota"/>
</dbReference>
<gene>
    <name evidence="1" type="ORF">PITG_22927</name>
</gene>
<evidence type="ECO:0000313" key="2">
    <source>
        <dbReference type="Proteomes" id="UP000006643"/>
    </source>
</evidence>
<dbReference type="RefSeq" id="XP_002901804.1">
    <property type="nucleotide sequence ID" value="XM_002901758.1"/>
</dbReference>
<sequence length="234" mass="26150">MVGSPMRAMRLEPSRIAVNSLGKYVADCPSPFAKHRESYQRQNQGFLTSLRVRSTAADFRNLLAVILPRMHQGRRFFYALVDNELREYADTISLNNLAQTACLRRYSLCNSRRPCSVIDVPVTSGEAETLLRQSFLLRVDDLMQLLCTAPSSIDKQKWMIELTQAAALGSVSINVQSTRPAIAATPPTNPSALAAVIDAFKGRRRPTTIDRKRSSIVVPKPKPDDTLQVEYRIS</sequence>